<protein>
    <submittedName>
        <fullName evidence="3">Tail fiber domain-containing protein</fullName>
    </submittedName>
</protein>
<dbReference type="Pfam" id="PF13884">
    <property type="entry name" value="Peptidase_S74"/>
    <property type="match status" value="1"/>
</dbReference>
<evidence type="ECO:0000313" key="4">
    <source>
        <dbReference type="Proteomes" id="UP001598673"/>
    </source>
</evidence>
<comment type="caution">
    <text evidence="3">The sequence shown here is derived from an EMBL/GenBank/DDBJ whole genome shotgun (WGS) entry which is preliminary data.</text>
</comment>
<sequence>MTTRTGRIDTVWLDYHGVNLTADAPAGSTVLTVEHVADFDEAGGDLLHVPTGEVYAYDTVDTTGADDTIILTDPLPTGVGFAEGDAIRIWPLVTDAYAHIQLEDDADNEPIVARIQHPLRGQVAEGSRQDLEREMAFVEFTGREWVVRDVVGRDDAVWFGELRTDHEGNKRIVINKRGESSPVEIRLYPYDGDDDAWSTLGVNTDVNTGNVGVFLYPSTRRADGGYAGLSATEDVAQLLHVQPDATPGVRTTIAASEDTFGMRSGYGRMTIDGQIPNVDGTNLRRITIEHLDSAGAAVPNATLWLRREHGVNNSPWIAAPERNSGILFGADRVYITGGDQALSSSSHGPLTCSSLTQSSSREDKTNVNELTFDPVAAVSDATAYTWNYRSEADDAAFVHVGPMAEDLPSQVLQHDGDGKPLVDLGSLVGVLWAAVQQLSGEVADLKSQLGQP</sequence>
<feature type="compositionally biased region" description="Polar residues" evidence="1">
    <location>
        <begin position="341"/>
        <end position="359"/>
    </location>
</feature>
<organism evidence="3 4">
    <name type="scientific">Prauserella salsuginis</name>
    <dbReference type="NCBI Taxonomy" id="387889"/>
    <lineage>
        <taxon>Bacteria</taxon>
        <taxon>Bacillati</taxon>
        <taxon>Actinomycetota</taxon>
        <taxon>Actinomycetes</taxon>
        <taxon>Pseudonocardiales</taxon>
        <taxon>Pseudonocardiaceae</taxon>
        <taxon>Prauserella</taxon>
        <taxon>Prauserella salsuginis group</taxon>
    </lineage>
</organism>
<reference evidence="3 4" key="1">
    <citation type="submission" date="2024-09" db="EMBL/GenBank/DDBJ databases">
        <title>The Natural Products Discovery Center: Release of the First 8490 Sequenced Strains for Exploring Actinobacteria Biosynthetic Diversity.</title>
        <authorList>
            <person name="Kalkreuter E."/>
            <person name="Kautsar S.A."/>
            <person name="Yang D."/>
            <person name="Bader C.D."/>
            <person name="Teijaro C.N."/>
            <person name="Fluegel L."/>
            <person name="Davis C.M."/>
            <person name="Simpson J.R."/>
            <person name="Lauterbach L."/>
            <person name="Steele A.D."/>
            <person name="Gui C."/>
            <person name="Meng S."/>
            <person name="Li G."/>
            <person name="Viehrig K."/>
            <person name="Ye F."/>
            <person name="Su P."/>
            <person name="Kiefer A.F."/>
            <person name="Nichols A."/>
            <person name="Cepeda A.J."/>
            <person name="Yan W."/>
            <person name="Fan B."/>
            <person name="Jiang Y."/>
            <person name="Adhikari A."/>
            <person name="Zheng C.-J."/>
            <person name="Schuster L."/>
            <person name="Cowan T.M."/>
            <person name="Smanski M.J."/>
            <person name="Chevrette M.G."/>
            <person name="De Carvalho L.P.S."/>
            <person name="Shen B."/>
        </authorList>
    </citation>
    <scope>NUCLEOTIDE SEQUENCE [LARGE SCALE GENOMIC DNA]</scope>
    <source>
        <strain evidence="3 4">NPDC060353</strain>
    </source>
</reference>
<proteinExistence type="predicted"/>
<dbReference type="EMBL" id="JBHXCV010000008">
    <property type="protein sequence ID" value="MFD6794519.1"/>
    <property type="molecule type" value="Genomic_DNA"/>
</dbReference>
<dbReference type="Proteomes" id="UP001598673">
    <property type="component" value="Unassembled WGS sequence"/>
</dbReference>
<feature type="region of interest" description="Disordered" evidence="1">
    <location>
        <begin position="341"/>
        <end position="363"/>
    </location>
</feature>
<accession>A0ABW6G5P5</accession>
<dbReference type="InterPro" id="IPR030392">
    <property type="entry name" value="S74_ICA"/>
</dbReference>
<evidence type="ECO:0000259" key="2">
    <source>
        <dbReference type="PROSITE" id="PS51688"/>
    </source>
</evidence>
<evidence type="ECO:0000256" key="1">
    <source>
        <dbReference type="SAM" id="MobiDB-lite"/>
    </source>
</evidence>
<feature type="domain" description="Peptidase S74" evidence="2">
    <location>
        <begin position="359"/>
        <end position="449"/>
    </location>
</feature>
<dbReference type="PROSITE" id="PS51688">
    <property type="entry name" value="ICA"/>
    <property type="match status" value="1"/>
</dbReference>
<dbReference type="RefSeq" id="WP_258937466.1">
    <property type="nucleotide sequence ID" value="NZ_JANBBF010000011.1"/>
</dbReference>
<name>A0ABW6G5P5_9PSEU</name>
<evidence type="ECO:0000313" key="3">
    <source>
        <dbReference type="EMBL" id="MFD6794519.1"/>
    </source>
</evidence>
<gene>
    <name evidence="3" type="ORF">ACFWGY_14355</name>
</gene>
<keyword evidence="4" id="KW-1185">Reference proteome</keyword>